<proteinExistence type="predicted"/>
<dbReference type="EMBL" id="JAWDIO010000002">
    <property type="protein sequence ID" value="MDU0355803.1"/>
    <property type="molecule type" value="Genomic_DNA"/>
</dbReference>
<reference evidence="1 2" key="1">
    <citation type="submission" date="2023-10" db="EMBL/GenBank/DDBJ databases">
        <title>Glaciecola aquimarina strain GGW-M5 nov., isolated from a coastal seawater.</title>
        <authorList>
            <person name="Bayburt H."/>
            <person name="Kim J.M."/>
            <person name="Choi B.J."/>
            <person name="Jeon C.O."/>
        </authorList>
    </citation>
    <scope>NUCLEOTIDE SEQUENCE [LARGE SCALE GENOMIC DNA]</scope>
    <source>
        <strain evidence="1 2">KCTC 32108</strain>
    </source>
</reference>
<comment type="caution">
    <text evidence="1">The sequence shown here is derived from an EMBL/GenBank/DDBJ whole genome shotgun (WGS) entry which is preliminary data.</text>
</comment>
<protein>
    <submittedName>
        <fullName evidence="1">Uncharacterized protein</fullName>
    </submittedName>
</protein>
<evidence type="ECO:0000313" key="2">
    <source>
        <dbReference type="Proteomes" id="UP001247805"/>
    </source>
</evidence>
<keyword evidence="2" id="KW-1185">Reference proteome</keyword>
<dbReference type="RefSeq" id="WP_316027324.1">
    <property type="nucleotide sequence ID" value="NZ_JAWDIO010000002.1"/>
</dbReference>
<dbReference type="Proteomes" id="UP001247805">
    <property type="component" value="Unassembled WGS sequence"/>
</dbReference>
<organism evidence="1 2">
    <name type="scientific">Paraglaciecola aquimarina</name>
    <dbReference type="NCBI Taxonomy" id="1235557"/>
    <lineage>
        <taxon>Bacteria</taxon>
        <taxon>Pseudomonadati</taxon>
        <taxon>Pseudomonadota</taxon>
        <taxon>Gammaproteobacteria</taxon>
        <taxon>Alteromonadales</taxon>
        <taxon>Alteromonadaceae</taxon>
        <taxon>Paraglaciecola</taxon>
    </lineage>
</organism>
<evidence type="ECO:0000313" key="1">
    <source>
        <dbReference type="EMBL" id="MDU0355803.1"/>
    </source>
</evidence>
<gene>
    <name evidence="1" type="ORF">RS130_19635</name>
</gene>
<name>A0ABU3T0K7_9ALTE</name>
<sequence length="225" mass="25857">MNTDIEIHNEIAKLKLKVQVLEAKLQEKVEVFESDCIFEMVEFLNSLFQSVNSILEKSNKAKNPDESRYELAIGVNKVKEKLNEYMKEMFSEAEIKPETHNNEQLASLPVGISINVTSGRYNLKIDTDLIENVVVNYRYLDTNTEPLSGVVIRELCKSAIATNIHHAPRDRRKKIGEIYESRSFKDKLNTMLGYYPKFGVGDKKRILDVVSIHVGDKFPEIYQTI</sequence>
<accession>A0ABU3T0K7</accession>